<dbReference type="InterPro" id="IPR006860">
    <property type="entry name" value="FecR"/>
</dbReference>
<dbReference type="InterPro" id="IPR032508">
    <property type="entry name" value="FecR_C"/>
</dbReference>
<dbReference type="PANTHER" id="PTHR30273:SF2">
    <property type="entry name" value="PROTEIN FECR"/>
    <property type="match status" value="1"/>
</dbReference>
<feature type="non-terminal residue" evidence="3">
    <location>
        <position position="1"/>
    </location>
</feature>
<dbReference type="Pfam" id="PF16344">
    <property type="entry name" value="FecR_C"/>
    <property type="match status" value="1"/>
</dbReference>
<accession>A0ABT6K7V0</accession>
<evidence type="ECO:0000259" key="2">
    <source>
        <dbReference type="Pfam" id="PF16344"/>
    </source>
</evidence>
<gene>
    <name evidence="3" type="ORF">NWP19_16860</name>
</gene>
<dbReference type="Gene3D" id="2.60.120.1440">
    <property type="match status" value="1"/>
</dbReference>
<feature type="domain" description="FecR protein" evidence="1">
    <location>
        <begin position="1"/>
        <end position="77"/>
    </location>
</feature>
<feature type="domain" description="Protein FecR C-terminal" evidence="2">
    <location>
        <begin position="125"/>
        <end position="183"/>
    </location>
</feature>
<keyword evidence="4" id="KW-1185">Reference proteome</keyword>
<dbReference type="PANTHER" id="PTHR30273">
    <property type="entry name" value="PERIPLASMIC SIGNAL SENSOR AND SIGMA FACTOR ACTIVATOR FECR-RELATED"/>
    <property type="match status" value="1"/>
</dbReference>
<dbReference type="Proteomes" id="UP001159371">
    <property type="component" value="Unassembled WGS sequence"/>
</dbReference>
<evidence type="ECO:0000259" key="1">
    <source>
        <dbReference type="Pfam" id="PF04773"/>
    </source>
</evidence>
<dbReference type="RefSeq" id="WP_280657539.1">
    <property type="nucleotide sequence ID" value="NZ_JANQDO010000101.1"/>
</dbReference>
<reference evidence="3 4" key="1">
    <citation type="journal article" date="2023" name="J. Phycol.">
        <title>Chrysosporum ovalisporum is synonymous with the true-branching cyanobacterium Umezakia natans (Nostocales/Aphanizomenonaceae).</title>
        <authorList>
            <person name="McGregor G.B."/>
            <person name="Sendall B.C."/>
            <person name="Niiyama Y."/>
            <person name="Tuji A."/>
            <person name="Willis A."/>
        </authorList>
    </citation>
    <scope>NUCLEOTIDE SEQUENCE [LARGE SCALE GENOMIC DNA]</scope>
    <source>
        <strain evidence="3 4">FSS-43</strain>
    </source>
</reference>
<comment type="caution">
    <text evidence="3">The sequence shown here is derived from an EMBL/GenBank/DDBJ whole genome shotgun (WGS) entry which is preliminary data.</text>
</comment>
<dbReference type="Gene3D" id="3.55.50.30">
    <property type="match status" value="1"/>
</dbReference>
<dbReference type="Pfam" id="PF04773">
    <property type="entry name" value="FecR"/>
    <property type="match status" value="1"/>
</dbReference>
<dbReference type="InterPro" id="IPR012373">
    <property type="entry name" value="Ferrdict_sens_TM"/>
</dbReference>
<sequence>SRVTLNRASRLRYAAEFGGETRLVALTGEAFFDVKRNELKPFVIEARGTEVRVLGTSFNVNAATPDVTVTVATGTVRFSGKTEKNRRPAVVLAKDETATFRAERDTILKGNRANPNALAYKTRVLLFENTPLSEVVEALNHTYGANLTLARALRTCPLTATFDNEPLDTVLGVLADTYRLSIERGPDGRIAIEGDGCQ</sequence>
<dbReference type="EMBL" id="JANQDO010000101">
    <property type="protein sequence ID" value="MDH6058397.1"/>
    <property type="molecule type" value="Genomic_DNA"/>
</dbReference>
<evidence type="ECO:0000313" key="3">
    <source>
        <dbReference type="EMBL" id="MDH6058397.1"/>
    </source>
</evidence>
<evidence type="ECO:0000313" key="4">
    <source>
        <dbReference type="Proteomes" id="UP001159371"/>
    </source>
</evidence>
<proteinExistence type="predicted"/>
<organism evidence="3 4">
    <name type="scientific">Umezakia ovalisporum FSS-43</name>
    <dbReference type="NCBI Taxonomy" id="2740520"/>
    <lineage>
        <taxon>Bacteria</taxon>
        <taxon>Bacillati</taxon>
        <taxon>Cyanobacteriota</taxon>
        <taxon>Cyanophyceae</taxon>
        <taxon>Nostocales</taxon>
        <taxon>Nodulariaceae</taxon>
        <taxon>Umezakia</taxon>
    </lineage>
</organism>
<name>A0ABT6K7V0_9CYAN</name>
<protein>
    <submittedName>
        <fullName evidence="3">FecR domain-containing protein</fullName>
    </submittedName>
</protein>